<reference evidence="1" key="2">
    <citation type="submission" date="2023-05" db="EMBL/GenBank/DDBJ databases">
        <authorList>
            <person name="Schelkunov M.I."/>
        </authorList>
    </citation>
    <scope>NUCLEOTIDE SEQUENCE</scope>
    <source>
        <strain evidence="1">Hsosn_3</strain>
        <tissue evidence="1">Leaf</tissue>
    </source>
</reference>
<dbReference type="EMBL" id="JAUIZM010000011">
    <property type="protein sequence ID" value="KAK1355813.1"/>
    <property type="molecule type" value="Genomic_DNA"/>
</dbReference>
<evidence type="ECO:0008006" key="3">
    <source>
        <dbReference type="Google" id="ProtNLM"/>
    </source>
</evidence>
<gene>
    <name evidence="1" type="ORF">POM88_049069</name>
</gene>
<dbReference type="Proteomes" id="UP001237642">
    <property type="component" value="Unassembled WGS sequence"/>
</dbReference>
<accession>A0AAD8GXK8</accession>
<evidence type="ECO:0000313" key="1">
    <source>
        <dbReference type="EMBL" id="KAK1355813.1"/>
    </source>
</evidence>
<comment type="caution">
    <text evidence="1">The sequence shown here is derived from an EMBL/GenBank/DDBJ whole genome shotgun (WGS) entry which is preliminary data.</text>
</comment>
<dbReference type="AlphaFoldDB" id="A0AAD8GXK8"/>
<protein>
    <recommendedName>
        <fullName evidence="3">Ubiquitin-like protease family profile domain-containing protein</fullName>
    </recommendedName>
</protein>
<organism evidence="1 2">
    <name type="scientific">Heracleum sosnowskyi</name>
    <dbReference type="NCBI Taxonomy" id="360622"/>
    <lineage>
        <taxon>Eukaryota</taxon>
        <taxon>Viridiplantae</taxon>
        <taxon>Streptophyta</taxon>
        <taxon>Embryophyta</taxon>
        <taxon>Tracheophyta</taxon>
        <taxon>Spermatophyta</taxon>
        <taxon>Magnoliopsida</taxon>
        <taxon>eudicotyledons</taxon>
        <taxon>Gunneridae</taxon>
        <taxon>Pentapetalae</taxon>
        <taxon>asterids</taxon>
        <taxon>campanulids</taxon>
        <taxon>Apiales</taxon>
        <taxon>Apiaceae</taxon>
        <taxon>Apioideae</taxon>
        <taxon>apioid superclade</taxon>
        <taxon>Tordylieae</taxon>
        <taxon>Tordyliinae</taxon>
        <taxon>Heracleum</taxon>
    </lineage>
</organism>
<proteinExistence type="predicted"/>
<keyword evidence="2" id="KW-1185">Reference proteome</keyword>
<evidence type="ECO:0000313" key="2">
    <source>
        <dbReference type="Proteomes" id="UP001237642"/>
    </source>
</evidence>
<reference evidence="1" key="1">
    <citation type="submission" date="2023-02" db="EMBL/GenBank/DDBJ databases">
        <title>Genome of toxic invasive species Heracleum sosnowskyi carries increased number of genes despite the absence of recent whole-genome duplications.</title>
        <authorList>
            <person name="Schelkunov M."/>
            <person name="Shtratnikova V."/>
            <person name="Makarenko M."/>
            <person name="Klepikova A."/>
            <person name="Omelchenko D."/>
            <person name="Novikova G."/>
            <person name="Obukhova E."/>
            <person name="Bogdanov V."/>
            <person name="Penin A."/>
            <person name="Logacheva M."/>
        </authorList>
    </citation>
    <scope>NUCLEOTIDE SEQUENCE</scope>
    <source>
        <strain evidence="1">Hsosn_3</strain>
        <tissue evidence="1">Leaf</tissue>
    </source>
</reference>
<name>A0AAD8GXK8_9APIA</name>
<sequence>MAELKALMSKSNLLSPVSDKESCEKNIGLQEEEQLQDATIILKLKAAKELQVDVDCVDIDPLPPVNKGSPKQPGSTECGYVVMRYMMDIIFDDDMYSFSTKWHLKTRTAYKIGLLDEARQKVLKHIEKFM</sequence>